<dbReference type="AlphaFoldDB" id="E1QKP4"/>
<keyword evidence="1" id="KW-0732">Signal</keyword>
<dbReference type="Proteomes" id="UP000009047">
    <property type="component" value="Chromosome"/>
</dbReference>
<dbReference type="KEGG" id="dbr:Deba_2900"/>
<dbReference type="HOGENOM" id="CLU_124351_0_0_7"/>
<protein>
    <recommendedName>
        <fullName evidence="4">DUF4019 domain-containing protein</fullName>
    </recommendedName>
</protein>
<dbReference type="Pfam" id="PF13211">
    <property type="entry name" value="DUF4019"/>
    <property type="match status" value="1"/>
</dbReference>
<dbReference type="InterPro" id="IPR025091">
    <property type="entry name" value="DUF4019"/>
</dbReference>
<organism evidence="2 3">
    <name type="scientific">Desulfarculus baarsii (strain ATCC 33931 / DSM 2075 / LMG 7858 / VKM B-1802 / 2st14)</name>
    <dbReference type="NCBI Taxonomy" id="644282"/>
    <lineage>
        <taxon>Bacteria</taxon>
        <taxon>Pseudomonadati</taxon>
        <taxon>Thermodesulfobacteriota</taxon>
        <taxon>Desulfarculia</taxon>
        <taxon>Desulfarculales</taxon>
        <taxon>Desulfarculaceae</taxon>
        <taxon>Desulfarculus</taxon>
    </lineage>
</organism>
<sequence>MNASAKRGYWAALICSLTMALCLAGPLPARSAQDQAGRAATEWLALVDGGDYRQAWSATGELIRDAMTAQAWESLLEQARRPLGEKSARQETSRRAYEQLPGAPDGQYLVLTFDSSFAHKARAMETLTLRREADGVWRVVGYFIR</sequence>
<dbReference type="STRING" id="644282.Deba_2900"/>
<evidence type="ECO:0008006" key="4">
    <source>
        <dbReference type="Google" id="ProtNLM"/>
    </source>
</evidence>
<dbReference type="eggNOG" id="COG2197">
    <property type="taxonomic scope" value="Bacteria"/>
</dbReference>
<dbReference type="OrthoDB" id="21915at2"/>
<proteinExistence type="predicted"/>
<gene>
    <name evidence="2" type="ordered locus">Deba_2900</name>
</gene>
<name>E1QKP4_DESB2</name>
<evidence type="ECO:0000256" key="1">
    <source>
        <dbReference type="SAM" id="SignalP"/>
    </source>
</evidence>
<dbReference type="RefSeq" id="WP_013259691.1">
    <property type="nucleotide sequence ID" value="NC_014365.1"/>
</dbReference>
<accession>E1QKP4</accession>
<evidence type="ECO:0000313" key="3">
    <source>
        <dbReference type="Proteomes" id="UP000009047"/>
    </source>
</evidence>
<feature type="signal peptide" evidence="1">
    <location>
        <begin position="1"/>
        <end position="24"/>
    </location>
</feature>
<keyword evidence="3" id="KW-1185">Reference proteome</keyword>
<dbReference type="EMBL" id="CP002085">
    <property type="protein sequence ID" value="ADK86253.1"/>
    <property type="molecule type" value="Genomic_DNA"/>
</dbReference>
<evidence type="ECO:0000313" key="2">
    <source>
        <dbReference type="EMBL" id="ADK86253.1"/>
    </source>
</evidence>
<reference evidence="2 3" key="1">
    <citation type="journal article" date="2010" name="Stand. Genomic Sci.">
        <title>Complete genome sequence of Desulfarculus baarsii type strain (2st14).</title>
        <authorList>
            <person name="Sun H."/>
            <person name="Spring S."/>
            <person name="Lapidus A."/>
            <person name="Davenport K."/>
            <person name="Del Rio T.G."/>
            <person name="Tice H."/>
            <person name="Nolan M."/>
            <person name="Copeland A."/>
            <person name="Cheng J.F."/>
            <person name="Lucas S."/>
            <person name="Tapia R."/>
            <person name="Goodwin L."/>
            <person name="Pitluck S."/>
            <person name="Ivanova N."/>
            <person name="Pagani I."/>
            <person name="Mavromatis K."/>
            <person name="Ovchinnikova G."/>
            <person name="Pati A."/>
            <person name="Chen A."/>
            <person name="Palaniappan K."/>
            <person name="Hauser L."/>
            <person name="Chang Y.J."/>
            <person name="Jeffries C.D."/>
            <person name="Detter J.C."/>
            <person name="Han C."/>
            <person name="Rohde M."/>
            <person name="Brambilla E."/>
            <person name="Goker M."/>
            <person name="Woyke T."/>
            <person name="Bristow J."/>
            <person name="Eisen J.A."/>
            <person name="Markowitz V."/>
            <person name="Hugenholtz P."/>
            <person name="Kyrpides N.C."/>
            <person name="Klenk H.P."/>
            <person name="Land M."/>
        </authorList>
    </citation>
    <scope>NUCLEOTIDE SEQUENCE [LARGE SCALE GENOMIC DNA]</scope>
    <source>
        <strain evidence="3">ATCC 33931 / DSM 2075 / LMG 7858 / VKM B-1802 / 2st14</strain>
    </source>
</reference>
<feature type="chain" id="PRO_5003150429" description="DUF4019 domain-containing protein" evidence="1">
    <location>
        <begin position="25"/>
        <end position="145"/>
    </location>
</feature>